<evidence type="ECO:0000256" key="1">
    <source>
        <dbReference type="SAM" id="MobiDB-lite"/>
    </source>
</evidence>
<evidence type="ECO:0000313" key="3">
    <source>
        <dbReference type="Proteomes" id="UP000026962"/>
    </source>
</evidence>
<name>A0A0E0L936_ORYPU</name>
<dbReference type="Gramene" id="OPUNC06G06320.1">
    <property type="protein sequence ID" value="OPUNC06G06320.1"/>
    <property type="gene ID" value="OPUNC06G06320"/>
</dbReference>
<proteinExistence type="predicted"/>
<dbReference type="HOGENOM" id="CLU_1527490_0_0_1"/>
<reference evidence="2" key="2">
    <citation type="submission" date="2018-05" db="EMBL/GenBank/DDBJ databases">
        <title>OpunRS2 (Oryza punctata Reference Sequence Version 2).</title>
        <authorList>
            <person name="Zhang J."/>
            <person name="Kudrna D."/>
            <person name="Lee S."/>
            <person name="Talag J."/>
            <person name="Welchert J."/>
            <person name="Wing R.A."/>
        </authorList>
    </citation>
    <scope>NUCLEOTIDE SEQUENCE [LARGE SCALE GENOMIC DNA]</scope>
</reference>
<dbReference type="AlphaFoldDB" id="A0A0E0L936"/>
<dbReference type="EnsemblPlants" id="OPUNC06G06320.1">
    <property type="protein sequence ID" value="OPUNC06G06320.1"/>
    <property type="gene ID" value="OPUNC06G06320"/>
</dbReference>
<keyword evidence="3" id="KW-1185">Reference proteome</keyword>
<feature type="region of interest" description="Disordered" evidence="1">
    <location>
        <begin position="122"/>
        <end position="154"/>
    </location>
</feature>
<feature type="compositionally biased region" description="Basic and acidic residues" evidence="1">
    <location>
        <begin position="134"/>
        <end position="143"/>
    </location>
</feature>
<organism evidence="2">
    <name type="scientific">Oryza punctata</name>
    <name type="common">Red rice</name>
    <dbReference type="NCBI Taxonomy" id="4537"/>
    <lineage>
        <taxon>Eukaryota</taxon>
        <taxon>Viridiplantae</taxon>
        <taxon>Streptophyta</taxon>
        <taxon>Embryophyta</taxon>
        <taxon>Tracheophyta</taxon>
        <taxon>Spermatophyta</taxon>
        <taxon>Magnoliopsida</taxon>
        <taxon>Liliopsida</taxon>
        <taxon>Poales</taxon>
        <taxon>Poaceae</taxon>
        <taxon>BOP clade</taxon>
        <taxon>Oryzoideae</taxon>
        <taxon>Oryzeae</taxon>
        <taxon>Oryzinae</taxon>
        <taxon>Oryza</taxon>
    </lineage>
</organism>
<evidence type="ECO:0000313" key="2">
    <source>
        <dbReference type="EnsemblPlants" id="OPUNC06G06320.1"/>
    </source>
</evidence>
<reference evidence="2" key="1">
    <citation type="submission" date="2015-04" db="UniProtKB">
        <authorList>
            <consortium name="EnsemblPlants"/>
        </authorList>
    </citation>
    <scope>IDENTIFICATION</scope>
</reference>
<accession>A0A0E0L936</accession>
<dbReference type="Proteomes" id="UP000026962">
    <property type="component" value="Chromosome 6"/>
</dbReference>
<sequence length="172" mass="18535">MGPLLVTPFSPAHLYPAVALRRHASSCSSRSLTSSSCSLLPPSISEFLPLAARRSEVWGVPPLAGAWSAAYPNRRSPPPTRVDFDSESARTVRPGHLPHIGSARKSVGVSFFPRANLTGATSRGFLSVPPTSGDGRRRAEESRGALPVDGQRAAAETVQVQDWWKREISEDH</sequence>
<protein>
    <submittedName>
        <fullName evidence="2">Uncharacterized protein</fullName>
    </submittedName>
</protein>
<feature type="region of interest" description="Disordered" evidence="1">
    <location>
        <begin position="74"/>
        <end position="99"/>
    </location>
</feature>